<keyword evidence="3" id="KW-1185">Reference proteome</keyword>
<feature type="compositionally biased region" description="Basic residues" evidence="1">
    <location>
        <begin position="239"/>
        <end position="259"/>
    </location>
</feature>
<organism evidence="2 3">
    <name type="scientific">Callosobruchus maculatus</name>
    <name type="common">Southern cowpea weevil</name>
    <name type="synonym">Pulse bruchid</name>
    <dbReference type="NCBI Taxonomy" id="64391"/>
    <lineage>
        <taxon>Eukaryota</taxon>
        <taxon>Metazoa</taxon>
        <taxon>Ecdysozoa</taxon>
        <taxon>Arthropoda</taxon>
        <taxon>Hexapoda</taxon>
        <taxon>Insecta</taxon>
        <taxon>Pterygota</taxon>
        <taxon>Neoptera</taxon>
        <taxon>Endopterygota</taxon>
        <taxon>Coleoptera</taxon>
        <taxon>Polyphaga</taxon>
        <taxon>Cucujiformia</taxon>
        <taxon>Chrysomeloidea</taxon>
        <taxon>Chrysomelidae</taxon>
        <taxon>Bruchinae</taxon>
        <taxon>Bruchini</taxon>
        <taxon>Callosobruchus</taxon>
    </lineage>
</organism>
<protein>
    <submittedName>
        <fullName evidence="2">Uncharacterized protein</fullName>
    </submittedName>
</protein>
<dbReference type="Proteomes" id="UP000410492">
    <property type="component" value="Unassembled WGS sequence"/>
</dbReference>
<reference evidence="2 3" key="1">
    <citation type="submission" date="2019-01" db="EMBL/GenBank/DDBJ databases">
        <authorList>
            <person name="Sayadi A."/>
        </authorList>
    </citation>
    <scope>NUCLEOTIDE SEQUENCE [LARGE SCALE GENOMIC DNA]</scope>
</reference>
<sequence>MSLMLKKKYEDSKKFPILDPATPEVMEKKSAVLRHRTTILPLILKSTKRAKVKEEHYSERDIDRMNMEDSDVKSIDEHVKYAQDPRMAKLASAYSERQSKTLDRKETMSSRGAALSRNMTTISVPVSRLKSSGKKVSKGVKSASSSSLRTSPSIQSDSVSKGAEDSESRKSFWSILNWTPFGYGAKQVNRVNPSISVNRVFKKDKVDTTVERDEERDEDSVKKAVLINTKSKEADGNVKKKGTVMSKKNKRKSRTKAKKLSPPPGVTTKIFLCSSDVDNIDRLYDKVRTASATRPMEPVEDKKYSTRPKLDINYLVTKDQSPTYKLVADLEKRKMKYILNRFKLVPKKLKHSSLKFVNKKSTGVVDKIVPESDNYSLFVGKARYKLAYV</sequence>
<evidence type="ECO:0000313" key="2">
    <source>
        <dbReference type="EMBL" id="VEN62109.1"/>
    </source>
</evidence>
<accession>A0A653DS00</accession>
<dbReference type="EMBL" id="CAACVG010013591">
    <property type="protein sequence ID" value="VEN62109.1"/>
    <property type="molecule type" value="Genomic_DNA"/>
</dbReference>
<evidence type="ECO:0000313" key="3">
    <source>
        <dbReference type="Proteomes" id="UP000410492"/>
    </source>
</evidence>
<feature type="region of interest" description="Disordered" evidence="1">
    <location>
        <begin position="90"/>
        <end position="163"/>
    </location>
</feature>
<dbReference type="OrthoDB" id="6764198at2759"/>
<feature type="compositionally biased region" description="Low complexity" evidence="1">
    <location>
        <begin position="139"/>
        <end position="156"/>
    </location>
</feature>
<evidence type="ECO:0000256" key="1">
    <source>
        <dbReference type="SAM" id="MobiDB-lite"/>
    </source>
</evidence>
<dbReference type="AlphaFoldDB" id="A0A653DS00"/>
<feature type="region of interest" description="Disordered" evidence="1">
    <location>
        <begin position="237"/>
        <end position="262"/>
    </location>
</feature>
<feature type="compositionally biased region" description="Basic and acidic residues" evidence="1">
    <location>
        <begin position="97"/>
        <end position="108"/>
    </location>
</feature>
<name>A0A653DS00_CALMS</name>
<gene>
    <name evidence="2" type="ORF">CALMAC_LOCUS19311</name>
</gene>
<proteinExistence type="predicted"/>